<feature type="non-terminal residue" evidence="1">
    <location>
        <position position="1"/>
    </location>
</feature>
<sequence length="49" mass="5559">LILLTKTENGLRKRVVTNVAFVPMTGEVRNMENDFKALVKQKAKEVLSK</sequence>
<name>A0A383BBL8_9ZZZZ</name>
<dbReference type="AlphaFoldDB" id="A0A383BBL8"/>
<gene>
    <name evidence="1" type="ORF">METZ01_LOCUS469689</name>
</gene>
<proteinExistence type="predicted"/>
<protein>
    <submittedName>
        <fullName evidence="1">Uncharacterized protein</fullName>
    </submittedName>
</protein>
<evidence type="ECO:0000313" key="1">
    <source>
        <dbReference type="EMBL" id="SVE16835.1"/>
    </source>
</evidence>
<reference evidence="1" key="1">
    <citation type="submission" date="2018-05" db="EMBL/GenBank/DDBJ databases">
        <authorList>
            <person name="Lanie J.A."/>
            <person name="Ng W.-L."/>
            <person name="Kazmierczak K.M."/>
            <person name="Andrzejewski T.M."/>
            <person name="Davidsen T.M."/>
            <person name="Wayne K.J."/>
            <person name="Tettelin H."/>
            <person name="Glass J.I."/>
            <person name="Rusch D."/>
            <person name="Podicherti R."/>
            <person name="Tsui H.-C.T."/>
            <person name="Winkler M.E."/>
        </authorList>
    </citation>
    <scope>NUCLEOTIDE SEQUENCE</scope>
</reference>
<accession>A0A383BBL8</accession>
<dbReference type="EMBL" id="UINC01198743">
    <property type="protein sequence ID" value="SVE16835.1"/>
    <property type="molecule type" value="Genomic_DNA"/>
</dbReference>
<organism evidence="1">
    <name type="scientific">marine metagenome</name>
    <dbReference type="NCBI Taxonomy" id="408172"/>
    <lineage>
        <taxon>unclassified sequences</taxon>
        <taxon>metagenomes</taxon>
        <taxon>ecological metagenomes</taxon>
    </lineage>
</organism>